<dbReference type="AlphaFoldDB" id="A0A2N0R5Q6"/>
<dbReference type="GO" id="GO:0005739">
    <property type="term" value="C:mitochondrion"/>
    <property type="evidence" value="ECO:0007669"/>
    <property type="project" value="TreeGrafter"/>
</dbReference>
<gene>
    <name evidence="2" type="ORF">RhiirA1_540958</name>
</gene>
<dbReference type="InterPro" id="IPR051114">
    <property type="entry name" value="Mito_RNA_Proc_CCM1"/>
</dbReference>
<dbReference type="Pfam" id="PF13041">
    <property type="entry name" value="PPR_2"/>
    <property type="match status" value="1"/>
</dbReference>
<evidence type="ECO:0000256" key="1">
    <source>
        <dbReference type="PROSITE-ProRule" id="PRU00708"/>
    </source>
</evidence>
<sequence>MYDSDGYQIIKIYEEMKSRGIKSTVLTYNCLIRAMILREEKERAKEFFREMKSEGIKPNVLILDSLGITGLDAIQKLQDSNGVNLNLLDYNILLRGCTYLQNNENEKAIELFNRMKNDNVSPDSQIYTFMIDSLLIHKNIDETGKCNILTRNTIYESIIEGFIQKDDDKNSIYWYKRMIDDGFFPIGKTIFKMAQSLSKKNKFNNVLKYWTIIY</sequence>
<accession>A0A2N0R5Q6</accession>
<organism evidence="2 3">
    <name type="scientific">Rhizophagus irregularis</name>
    <dbReference type="NCBI Taxonomy" id="588596"/>
    <lineage>
        <taxon>Eukaryota</taxon>
        <taxon>Fungi</taxon>
        <taxon>Fungi incertae sedis</taxon>
        <taxon>Mucoromycota</taxon>
        <taxon>Glomeromycotina</taxon>
        <taxon>Glomeromycetes</taxon>
        <taxon>Glomerales</taxon>
        <taxon>Glomeraceae</taxon>
        <taxon>Rhizophagus</taxon>
    </lineage>
</organism>
<dbReference type="NCBIfam" id="TIGR00756">
    <property type="entry name" value="PPR"/>
    <property type="match status" value="2"/>
</dbReference>
<dbReference type="GO" id="GO:0007005">
    <property type="term" value="P:mitochondrion organization"/>
    <property type="evidence" value="ECO:0007669"/>
    <property type="project" value="TreeGrafter"/>
</dbReference>
<dbReference type="Gene3D" id="1.25.40.10">
    <property type="entry name" value="Tetratricopeptide repeat domain"/>
    <property type="match status" value="2"/>
</dbReference>
<dbReference type="GO" id="GO:0003729">
    <property type="term" value="F:mRNA binding"/>
    <property type="evidence" value="ECO:0007669"/>
    <property type="project" value="TreeGrafter"/>
</dbReference>
<protein>
    <recommendedName>
        <fullName evidence="4">Pentacotripeptide-repeat region of PRORP domain-containing protein</fullName>
    </recommendedName>
</protein>
<comment type="caution">
    <text evidence="2">The sequence shown here is derived from an EMBL/GenBank/DDBJ whole genome shotgun (WGS) entry which is preliminary data.</text>
</comment>
<reference evidence="2 3" key="1">
    <citation type="submission" date="2017-10" db="EMBL/GenBank/DDBJ databases">
        <title>Extensive intraspecific genome diversity in a model arbuscular mycorrhizal fungus.</title>
        <authorList>
            <person name="Chen E.C.H."/>
            <person name="Morin E."/>
            <person name="Baudet D."/>
            <person name="Noel J."/>
            <person name="Ndikumana S."/>
            <person name="Charron P."/>
            <person name="St-Onge C."/>
            <person name="Giorgi J."/>
            <person name="Grigoriev I.V."/>
            <person name="Roux C."/>
            <person name="Martin F.M."/>
            <person name="Corradi N."/>
        </authorList>
    </citation>
    <scope>NUCLEOTIDE SEQUENCE [LARGE SCALE GENOMIC DNA]</scope>
    <source>
        <strain evidence="2 3">A1</strain>
    </source>
</reference>
<evidence type="ECO:0000313" key="3">
    <source>
        <dbReference type="Proteomes" id="UP000232688"/>
    </source>
</evidence>
<feature type="repeat" description="PPR" evidence="1">
    <location>
        <begin position="24"/>
        <end position="58"/>
    </location>
</feature>
<dbReference type="InterPro" id="IPR011990">
    <property type="entry name" value="TPR-like_helical_dom_sf"/>
</dbReference>
<proteinExistence type="predicted"/>
<dbReference type="Pfam" id="PF13812">
    <property type="entry name" value="PPR_3"/>
    <property type="match status" value="1"/>
</dbReference>
<dbReference type="PANTHER" id="PTHR47934:SF6">
    <property type="entry name" value="MITOCHONDRIAL GROUP I INTRON SPLICING FACTOR CCM1-RELATED"/>
    <property type="match status" value="1"/>
</dbReference>
<evidence type="ECO:0000313" key="2">
    <source>
        <dbReference type="EMBL" id="PKC58645.1"/>
    </source>
</evidence>
<dbReference type="VEuPathDB" id="FungiDB:RhiirA1_540958"/>
<dbReference type="VEuPathDB" id="FungiDB:RhiirFUN_002596"/>
<reference evidence="2 3" key="2">
    <citation type="submission" date="2017-10" db="EMBL/GenBank/DDBJ databases">
        <title>Genome analyses suggest a sexual origin of heterokaryosis in a supposedly ancient asexual fungus.</title>
        <authorList>
            <person name="Corradi N."/>
            <person name="Sedzielewska K."/>
            <person name="Noel J."/>
            <person name="Charron P."/>
            <person name="Farinelli L."/>
            <person name="Marton T."/>
            <person name="Kruger M."/>
            <person name="Pelin A."/>
            <person name="Brachmann A."/>
            <person name="Corradi N."/>
        </authorList>
    </citation>
    <scope>NUCLEOTIDE SEQUENCE [LARGE SCALE GENOMIC DNA]</scope>
    <source>
        <strain evidence="2 3">A1</strain>
    </source>
</reference>
<dbReference type="VEuPathDB" id="FungiDB:FUN_002524"/>
<dbReference type="PROSITE" id="PS51375">
    <property type="entry name" value="PPR"/>
    <property type="match status" value="2"/>
</dbReference>
<dbReference type="EMBL" id="LLXH01001494">
    <property type="protein sequence ID" value="PKC58645.1"/>
    <property type="molecule type" value="Genomic_DNA"/>
</dbReference>
<dbReference type="GO" id="GO:0006396">
    <property type="term" value="P:RNA processing"/>
    <property type="evidence" value="ECO:0007669"/>
    <property type="project" value="TreeGrafter"/>
</dbReference>
<feature type="repeat" description="PPR" evidence="1">
    <location>
        <begin position="86"/>
        <end position="122"/>
    </location>
</feature>
<name>A0A2N0R5Q6_9GLOM</name>
<dbReference type="PANTHER" id="PTHR47934">
    <property type="entry name" value="PENTATRICOPEPTIDE REPEAT-CONTAINING PROTEIN PET309, MITOCHONDRIAL"/>
    <property type="match status" value="1"/>
</dbReference>
<evidence type="ECO:0008006" key="4">
    <source>
        <dbReference type="Google" id="ProtNLM"/>
    </source>
</evidence>
<dbReference type="Proteomes" id="UP000232688">
    <property type="component" value="Unassembled WGS sequence"/>
</dbReference>
<dbReference type="InterPro" id="IPR002885">
    <property type="entry name" value="PPR_rpt"/>
</dbReference>